<dbReference type="InterPro" id="IPR013783">
    <property type="entry name" value="Ig-like_fold"/>
</dbReference>
<dbReference type="EMBL" id="CP003587">
    <property type="protein sequence ID" value="AGY59453.1"/>
    <property type="molecule type" value="Genomic_DNA"/>
</dbReference>
<keyword evidence="3" id="KW-0645">Protease</keyword>
<dbReference type="KEGG" id="glj:GKIL_3207"/>
<dbReference type="InterPro" id="IPR003961">
    <property type="entry name" value="FN3_dom"/>
</dbReference>
<dbReference type="InterPro" id="IPR007484">
    <property type="entry name" value="Peptidase_M28"/>
</dbReference>
<gene>
    <name evidence="5" type="ORF">GKIL_3207</name>
</gene>
<dbReference type="Pfam" id="PF04389">
    <property type="entry name" value="Peptidase_M28"/>
    <property type="match status" value="1"/>
</dbReference>
<evidence type="ECO:0000313" key="5">
    <source>
        <dbReference type="EMBL" id="AGY59453.1"/>
    </source>
</evidence>
<reference evidence="5 6" key="1">
    <citation type="journal article" date="2013" name="PLoS ONE">
        <title>Cultivation and Complete Genome Sequencing of Gloeobacter kilaueensis sp. nov., from a Lava Cave in Kilauea Caldera, Hawai'i.</title>
        <authorList>
            <person name="Saw J.H."/>
            <person name="Schatz M."/>
            <person name="Brown M.V."/>
            <person name="Kunkel D.D."/>
            <person name="Foster J.S."/>
            <person name="Shick H."/>
            <person name="Christensen S."/>
            <person name="Hou S."/>
            <person name="Wan X."/>
            <person name="Donachie S.P."/>
        </authorList>
    </citation>
    <scope>NUCLEOTIDE SEQUENCE [LARGE SCALE GENOMIC DNA]</scope>
    <source>
        <strain evidence="6">JS</strain>
    </source>
</reference>
<dbReference type="SUPFAM" id="SSF49265">
    <property type="entry name" value="Fibronectin type III"/>
    <property type="match status" value="1"/>
</dbReference>
<dbReference type="PATRIC" id="fig|1183438.3.peg.3153"/>
<dbReference type="Proteomes" id="UP000017396">
    <property type="component" value="Chromosome"/>
</dbReference>
<dbReference type="OrthoDB" id="9762302at2"/>
<keyword evidence="3" id="KW-0378">Hydrolase</keyword>
<evidence type="ECO:0000313" key="6">
    <source>
        <dbReference type="Proteomes" id="UP000017396"/>
    </source>
</evidence>
<proteinExistence type="predicted"/>
<dbReference type="Gene3D" id="2.60.40.10">
    <property type="entry name" value="Immunoglobulins"/>
    <property type="match status" value="1"/>
</dbReference>
<keyword evidence="2" id="KW-0964">Secreted</keyword>
<dbReference type="CDD" id="cd00063">
    <property type="entry name" value="FN3"/>
    <property type="match status" value="1"/>
</dbReference>
<name>U5QKR6_GLOK1</name>
<dbReference type="PROSITE" id="PS50853">
    <property type="entry name" value="FN3"/>
    <property type="match status" value="1"/>
</dbReference>
<dbReference type="AlphaFoldDB" id="U5QKR6"/>
<dbReference type="STRING" id="1183438.GKIL_3207"/>
<dbReference type="InterPro" id="IPR045175">
    <property type="entry name" value="M28_fam"/>
</dbReference>
<dbReference type="GO" id="GO:0005576">
    <property type="term" value="C:extracellular region"/>
    <property type="evidence" value="ECO:0007669"/>
    <property type="project" value="UniProtKB-SubCell"/>
</dbReference>
<dbReference type="SUPFAM" id="SSF53187">
    <property type="entry name" value="Zn-dependent exopeptidases"/>
    <property type="match status" value="1"/>
</dbReference>
<dbReference type="eggNOG" id="COG2234">
    <property type="taxonomic scope" value="Bacteria"/>
</dbReference>
<organism evidence="5 6">
    <name type="scientific">Gloeobacter kilaueensis (strain ATCC BAA-2537 / CCAP 1431/1 / ULC 316 / JS1)</name>
    <dbReference type="NCBI Taxonomy" id="1183438"/>
    <lineage>
        <taxon>Bacteria</taxon>
        <taxon>Bacillati</taxon>
        <taxon>Cyanobacteriota</taxon>
        <taxon>Cyanophyceae</taxon>
        <taxon>Gloeobacterales</taxon>
        <taxon>Gloeobacteraceae</taxon>
        <taxon>Gloeobacter</taxon>
    </lineage>
</organism>
<evidence type="ECO:0000256" key="1">
    <source>
        <dbReference type="ARBA" id="ARBA00004613"/>
    </source>
</evidence>
<keyword evidence="6" id="KW-1185">Reference proteome</keyword>
<comment type="subcellular location">
    <subcellularLocation>
        <location evidence="1">Secreted</location>
    </subcellularLocation>
</comment>
<evidence type="ECO:0000259" key="4">
    <source>
        <dbReference type="PROSITE" id="PS50853"/>
    </source>
</evidence>
<dbReference type="HOGENOM" id="CLU_047420_0_0_3"/>
<dbReference type="PANTHER" id="PTHR12147">
    <property type="entry name" value="METALLOPEPTIDASE M28 FAMILY MEMBER"/>
    <property type="match status" value="1"/>
</dbReference>
<dbReference type="RefSeq" id="WP_023174726.1">
    <property type="nucleotide sequence ID" value="NC_022600.1"/>
</dbReference>
<dbReference type="InterPro" id="IPR036116">
    <property type="entry name" value="FN3_sf"/>
</dbReference>
<protein>
    <submittedName>
        <fullName evidence="5">Peptidase M28</fullName>
    </submittedName>
</protein>
<keyword evidence="3" id="KW-0482">Metalloprotease</keyword>
<dbReference type="GO" id="GO:0008235">
    <property type="term" value="F:metalloexopeptidase activity"/>
    <property type="evidence" value="ECO:0007669"/>
    <property type="project" value="InterPro"/>
</dbReference>
<evidence type="ECO:0000256" key="3">
    <source>
        <dbReference type="ARBA" id="ARBA00023049"/>
    </source>
</evidence>
<dbReference type="GO" id="GO:0006508">
    <property type="term" value="P:proteolysis"/>
    <property type="evidence" value="ECO:0007669"/>
    <property type="project" value="InterPro"/>
</dbReference>
<dbReference type="PANTHER" id="PTHR12147:SF26">
    <property type="entry name" value="PEPTIDASE M28 DOMAIN-CONTAINING PROTEIN"/>
    <property type="match status" value="1"/>
</dbReference>
<accession>U5QKR6</accession>
<evidence type="ECO:0000256" key="2">
    <source>
        <dbReference type="ARBA" id="ARBA00022525"/>
    </source>
</evidence>
<dbReference type="Gene3D" id="3.40.630.10">
    <property type="entry name" value="Zn peptidases"/>
    <property type="match status" value="1"/>
</dbReference>
<sequence length="477" mass="51409">MHHEPVAPVSRRYRPFDSLFARLGQNRNVHPLAAQAALAIVLLGLAPAPTQAAPAAKDAQLEQITSEISASRIEATIRKLVSFGTRHTLSAKAAPDRGIAPATAWVHSEFERAARQGGARLEVKLDTFVQPVSARVPVPTQMTNVLAVLPGTSDPGRIYVVSGHLDSCVCAQDVLDATSDAPGADDDASGVAVVLELARVMAKERFPATIVFAAVVGEEQGLYGSAHLAEQYRAQGAQIEGMITNDIVGSSAGRTGPPALRVFSEGVPSDESEAQAKVRRSVGGENDAPSRQLARYIQEVAGRTVPGITVEPIWRRDRYSRGGDHIPFLQNGYPAVRFTEWLEDYRHQHQRLRTKDGIQYGDLPQFVDFNYVAQVARVNAVALASLALAPAAPKAVTIDSSLSNDTKLQWQAVPGAVGYQVVWRETTAPFWNHVQSTGTATSFTLPNLSKDNYFFGVQSLDSNGHASLVSFPKPTPR</sequence>
<feature type="domain" description="Fibronectin type-III" evidence="4">
    <location>
        <begin position="389"/>
        <end position="477"/>
    </location>
</feature>